<evidence type="ECO:0000313" key="2">
    <source>
        <dbReference type="Proteomes" id="UP000427906"/>
    </source>
</evidence>
<keyword evidence="2" id="KW-1185">Reference proteome</keyword>
<organism evidence="1 2">
    <name type="scientific">Desulfosarcina alkanivorans</name>
    <dbReference type="NCBI Taxonomy" id="571177"/>
    <lineage>
        <taxon>Bacteria</taxon>
        <taxon>Pseudomonadati</taxon>
        <taxon>Thermodesulfobacteriota</taxon>
        <taxon>Desulfobacteria</taxon>
        <taxon>Desulfobacterales</taxon>
        <taxon>Desulfosarcinaceae</taxon>
        <taxon>Desulfosarcina</taxon>
    </lineage>
</organism>
<dbReference type="KEGG" id="dalk:DSCA_28790"/>
<evidence type="ECO:0000313" key="1">
    <source>
        <dbReference type="EMBL" id="BBO68949.1"/>
    </source>
</evidence>
<dbReference type="EMBL" id="AP021874">
    <property type="protein sequence ID" value="BBO68949.1"/>
    <property type="molecule type" value="Genomic_DNA"/>
</dbReference>
<proteinExistence type="predicted"/>
<protein>
    <submittedName>
        <fullName evidence="1">Uncharacterized protein</fullName>
    </submittedName>
</protein>
<sequence length="194" mass="20971">MDRSVKGDVPMKPIDAEQNRKMARVVEQRVGNGPSDLVAGWQSMLADLLDRMAAYLRPGATVTFQQLVPDEIAFFQRLSRAVTVPRSAAAFYLPPSVRHQMLGGPSGGEDGTPPPDAGVLVASHVADHGIIVNALFAYPPFTPAVDVYGQGQFVAGYQYDTIEACLAELGDILRRHLAGAPEHPSTHKEKTTHE</sequence>
<name>A0A5K7YM69_9BACT</name>
<reference evidence="1 2" key="1">
    <citation type="submission" date="2019-11" db="EMBL/GenBank/DDBJ databases">
        <title>Comparative genomics of hydrocarbon-degrading Desulfosarcina strains.</title>
        <authorList>
            <person name="Watanabe M."/>
            <person name="Kojima H."/>
            <person name="Fukui M."/>
        </authorList>
    </citation>
    <scope>NUCLEOTIDE SEQUENCE [LARGE SCALE GENOMIC DNA]</scope>
    <source>
        <strain evidence="1 2">PL12</strain>
    </source>
</reference>
<dbReference type="AlphaFoldDB" id="A0A5K7YM69"/>
<gene>
    <name evidence="1" type="ORF">DSCA_28790</name>
</gene>
<accession>A0A5K7YM69</accession>
<dbReference type="Proteomes" id="UP000427906">
    <property type="component" value="Chromosome"/>
</dbReference>